<organism evidence="2">
    <name type="scientific">marine metagenome</name>
    <dbReference type="NCBI Taxonomy" id="408172"/>
    <lineage>
        <taxon>unclassified sequences</taxon>
        <taxon>metagenomes</taxon>
        <taxon>ecological metagenomes</taxon>
    </lineage>
</organism>
<dbReference type="PANTHER" id="PTHR11803">
    <property type="entry name" value="2-IMINOBUTANOATE/2-IMINOPROPANOATE DEAMINASE RIDA"/>
    <property type="match status" value="1"/>
</dbReference>
<dbReference type="AlphaFoldDB" id="A0A382CB47"/>
<dbReference type="EMBL" id="UINC01033672">
    <property type="protein sequence ID" value="SVB23316.1"/>
    <property type="molecule type" value="Genomic_DNA"/>
</dbReference>
<protein>
    <submittedName>
        <fullName evidence="2">Uncharacterized protein</fullName>
    </submittedName>
</protein>
<evidence type="ECO:0000256" key="1">
    <source>
        <dbReference type="ARBA" id="ARBA00010552"/>
    </source>
</evidence>
<sequence>MNIEHLVFDDGPKRVGPFSHAVKAGGFLFVTGQMPTLTNDPTKLIEGDIISQTHQVMKNLKKVLTAANTSLEDVVFVRIYLVNFQDFDKMNTVYESYFASDKLPARTCIGVSGLAVGASVEIDLIAKVV</sequence>
<dbReference type="InterPro" id="IPR006056">
    <property type="entry name" value="RidA"/>
</dbReference>
<dbReference type="NCBIfam" id="TIGR00004">
    <property type="entry name" value="Rid family detoxifying hydrolase"/>
    <property type="match status" value="1"/>
</dbReference>
<dbReference type="InterPro" id="IPR006175">
    <property type="entry name" value="YjgF/YER057c/UK114"/>
</dbReference>
<dbReference type="GO" id="GO:0019239">
    <property type="term" value="F:deaminase activity"/>
    <property type="evidence" value="ECO:0007669"/>
    <property type="project" value="TreeGrafter"/>
</dbReference>
<name>A0A382CB47_9ZZZZ</name>
<dbReference type="GO" id="GO:0005829">
    <property type="term" value="C:cytosol"/>
    <property type="evidence" value="ECO:0007669"/>
    <property type="project" value="TreeGrafter"/>
</dbReference>
<reference evidence="2" key="1">
    <citation type="submission" date="2018-05" db="EMBL/GenBank/DDBJ databases">
        <authorList>
            <person name="Lanie J.A."/>
            <person name="Ng W.-L."/>
            <person name="Kazmierczak K.M."/>
            <person name="Andrzejewski T.M."/>
            <person name="Davidsen T.M."/>
            <person name="Wayne K.J."/>
            <person name="Tettelin H."/>
            <person name="Glass J.I."/>
            <person name="Rusch D."/>
            <person name="Podicherti R."/>
            <person name="Tsui H.-C.T."/>
            <person name="Winkler M.E."/>
        </authorList>
    </citation>
    <scope>NUCLEOTIDE SEQUENCE</scope>
</reference>
<dbReference type="PANTHER" id="PTHR11803:SF39">
    <property type="entry name" value="2-IMINOBUTANOATE_2-IMINOPROPANOATE DEAMINASE"/>
    <property type="match status" value="1"/>
</dbReference>
<dbReference type="FunFam" id="3.30.1330.40:FF:000001">
    <property type="entry name" value="L-PSP family endoribonuclease"/>
    <property type="match status" value="1"/>
</dbReference>
<comment type="similarity">
    <text evidence="1">Belongs to the RutC family.</text>
</comment>
<gene>
    <name evidence="2" type="ORF">METZ01_LOCUS176170</name>
</gene>
<dbReference type="Gene3D" id="3.30.1330.40">
    <property type="entry name" value="RutC-like"/>
    <property type="match status" value="1"/>
</dbReference>
<dbReference type="InterPro" id="IPR035959">
    <property type="entry name" value="RutC-like_sf"/>
</dbReference>
<accession>A0A382CB47</accession>
<dbReference type="CDD" id="cd00448">
    <property type="entry name" value="YjgF_YER057c_UK114_family"/>
    <property type="match status" value="1"/>
</dbReference>
<dbReference type="Pfam" id="PF01042">
    <property type="entry name" value="Ribonuc_L-PSP"/>
    <property type="match status" value="1"/>
</dbReference>
<evidence type="ECO:0000313" key="2">
    <source>
        <dbReference type="EMBL" id="SVB23316.1"/>
    </source>
</evidence>
<proteinExistence type="inferred from homology"/>
<dbReference type="SUPFAM" id="SSF55298">
    <property type="entry name" value="YjgF-like"/>
    <property type="match status" value="1"/>
</dbReference>